<gene>
    <name evidence="7" type="ORF">GH808_00285</name>
</gene>
<dbReference type="Pfam" id="PF08281">
    <property type="entry name" value="Sigma70_r4_2"/>
    <property type="match status" value="1"/>
</dbReference>
<evidence type="ECO:0000256" key="2">
    <source>
        <dbReference type="ARBA" id="ARBA00023015"/>
    </source>
</evidence>
<evidence type="ECO:0000259" key="5">
    <source>
        <dbReference type="Pfam" id="PF04542"/>
    </source>
</evidence>
<keyword evidence="4" id="KW-0804">Transcription</keyword>
<dbReference type="InterPro" id="IPR036388">
    <property type="entry name" value="WH-like_DNA-bd_sf"/>
</dbReference>
<evidence type="ECO:0000259" key="6">
    <source>
        <dbReference type="Pfam" id="PF08281"/>
    </source>
</evidence>
<dbReference type="NCBIfam" id="TIGR02937">
    <property type="entry name" value="sigma70-ECF"/>
    <property type="match status" value="1"/>
</dbReference>
<dbReference type="Gene3D" id="1.10.1740.10">
    <property type="match status" value="1"/>
</dbReference>
<dbReference type="InterPro" id="IPR039425">
    <property type="entry name" value="RNA_pol_sigma-70-like"/>
</dbReference>
<reference evidence="7 8" key="1">
    <citation type="journal article" date="2020" name="mSystems">
        <title>Defining Genomic and Predicted Metabolic Features of the Acetobacterium Genus.</title>
        <authorList>
            <person name="Ross D.E."/>
            <person name="Marshall C.W."/>
            <person name="Gulliver D."/>
            <person name="May H.D."/>
            <person name="Norman R.S."/>
        </authorList>
    </citation>
    <scope>NUCLEOTIDE SEQUENCE [LARGE SCALE GENOMIC DNA]</scope>
    <source>
        <strain evidence="7 8">DSM 8238</strain>
    </source>
</reference>
<dbReference type="CDD" id="cd06171">
    <property type="entry name" value="Sigma70_r4"/>
    <property type="match status" value="1"/>
</dbReference>
<dbReference type="PANTHER" id="PTHR43133">
    <property type="entry name" value="RNA POLYMERASE ECF-TYPE SIGMA FACTO"/>
    <property type="match status" value="1"/>
</dbReference>
<dbReference type="Pfam" id="PF04542">
    <property type="entry name" value="Sigma70_r2"/>
    <property type="match status" value="1"/>
</dbReference>
<keyword evidence="8" id="KW-1185">Reference proteome</keyword>
<dbReference type="PANTHER" id="PTHR43133:SF51">
    <property type="entry name" value="RNA POLYMERASE SIGMA FACTOR"/>
    <property type="match status" value="1"/>
</dbReference>
<dbReference type="SUPFAM" id="SSF88946">
    <property type="entry name" value="Sigma2 domain of RNA polymerase sigma factors"/>
    <property type="match status" value="1"/>
</dbReference>
<comment type="similarity">
    <text evidence="1">Belongs to the sigma-70 factor family. ECF subfamily.</text>
</comment>
<evidence type="ECO:0000256" key="4">
    <source>
        <dbReference type="ARBA" id="ARBA00023163"/>
    </source>
</evidence>
<organism evidence="7 8">
    <name type="scientific">Acetobacterium fimetarium</name>
    <dbReference type="NCBI Taxonomy" id="52691"/>
    <lineage>
        <taxon>Bacteria</taxon>
        <taxon>Bacillati</taxon>
        <taxon>Bacillota</taxon>
        <taxon>Clostridia</taxon>
        <taxon>Eubacteriales</taxon>
        <taxon>Eubacteriaceae</taxon>
        <taxon>Acetobacterium</taxon>
    </lineage>
</organism>
<feature type="domain" description="RNA polymerase sigma factor 70 region 4 type 2" evidence="6">
    <location>
        <begin position="154"/>
        <end position="203"/>
    </location>
</feature>
<dbReference type="SUPFAM" id="SSF88659">
    <property type="entry name" value="Sigma3 and sigma4 domains of RNA polymerase sigma factors"/>
    <property type="match status" value="1"/>
</dbReference>
<evidence type="ECO:0000256" key="1">
    <source>
        <dbReference type="ARBA" id="ARBA00010641"/>
    </source>
</evidence>
<dbReference type="InterPro" id="IPR013249">
    <property type="entry name" value="RNA_pol_sigma70_r4_t2"/>
</dbReference>
<accession>A0ABR6WQM7</accession>
<feature type="domain" description="RNA polymerase sigma-70 region 2" evidence="5">
    <location>
        <begin position="54"/>
        <end position="120"/>
    </location>
</feature>
<dbReference type="EMBL" id="WJBC01000001">
    <property type="protein sequence ID" value="MBC3802880.1"/>
    <property type="molecule type" value="Genomic_DNA"/>
</dbReference>
<evidence type="ECO:0000313" key="8">
    <source>
        <dbReference type="Proteomes" id="UP000603234"/>
    </source>
</evidence>
<keyword evidence="3" id="KW-0731">Sigma factor</keyword>
<sequence>MFFSREEKQIFCRYISVQKKRRYSGLKKQFEGESDDTLIEKYLASGHSDYFEPLVERYEKYAYIYAYSLLNNQFDAQDVVAESFLKAFTKIRQYRLGSNFKNWFLRIVHNGCFDLLRKNKTMISLDDLENSESLYNDEALSYDNIDSLDFGETRKYLERLPHELRGVVILRYYYDWEYKTICEFLKIPMGTLSSRLNRACSKLKNYMKEEE</sequence>
<proteinExistence type="inferred from homology"/>
<protein>
    <submittedName>
        <fullName evidence="7">Sigma-70 family RNA polymerase sigma factor</fullName>
    </submittedName>
</protein>
<keyword evidence="2" id="KW-0805">Transcription regulation</keyword>
<evidence type="ECO:0000256" key="3">
    <source>
        <dbReference type="ARBA" id="ARBA00023082"/>
    </source>
</evidence>
<dbReference type="Gene3D" id="1.10.10.10">
    <property type="entry name" value="Winged helix-like DNA-binding domain superfamily/Winged helix DNA-binding domain"/>
    <property type="match status" value="1"/>
</dbReference>
<dbReference type="InterPro" id="IPR014284">
    <property type="entry name" value="RNA_pol_sigma-70_dom"/>
</dbReference>
<name>A0ABR6WQM7_9FIRM</name>
<dbReference type="Proteomes" id="UP000603234">
    <property type="component" value="Unassembled WGS sequence"/>
</dbReference>
<dbReference type="InterPro" id="IPR013325">
    <property type="entry name" value="RNA_pol_sigma_r2"/>
</dbReference>
<dbReference type="InterPro" id="IPR013324">
    <property type="entry name" value="RNA_pol_sigma_r3/r4-like"/>
</dbReference>
<comment type="caution">
    <text evidence="7">The sequence shown here is derived from an EMBL/GenBank/DDBJ whole genome shotgun (WGS) entry which is preliminary data.</text>
</comment>
<dbReference type="InterPro" id="IPR007627">
    <property type="entry name" value="RNA_pol_sigma70_r2"/>
</dbReference>
<evidence type="ECO:0000313" key="7">
    <source>
        <dbReference type="EMBL" id="MBC3802880.1"/>
    </source>
</evidence>